<dbReference type="Pfam" id="PF13529">
    <property type="entry name" value="Peptidase_C39_2"/>
    <property type="match status" value="1"/>
</dbReference>
<reference evidence="2 3" key="1">
    <citation type="submission" date="2017-09" db="EMBL/GenBank/DDBJ databases">
        <title>Depth-based differentiation of microbial function through sediment-hosted aquifers and enrichment of novel symbionts in the deep terrestrial subsurface.</title>
        <authorList>
            <person name="Probst A.J."/>
            <person name="Ladd B."/>
            <person name="Jarett J.K."/>
            <person name="Geller-Mcgrath D.E."/>
            <person name="Sieber C.M."/>
            <person name="Emerson J.B."/>
            <person name="Anantharaman K."/>
            <person name="Thomas B.C."/>
            <person name="Malmstrom R."/>
            <person name="Stieglmeier M."/>
            <person name="Klingl A."/>
            <person name="Woyke T."/>
            <person name="Ryan C.M."/>
            <person name="Banfield J.F."/>
        </authorList>
    </citation>
    <scope>NUCLEOTIDE SEQUENCE [LARGE SCALE GENOMIC DNA]</scope>
    <source>
        <strain evidence="2">CG17_big_fil_post_rev_8_21_14_2_50_48_46</strain>
    </source>
</reference>
<dbReference type="PROSITE" id="PS50990">
    <property type="entry name" value="PEPTIDASE_C39"/>
    <property type="match status" value="1"/>
</dbReference>
<organism evidence="2 3">
    <name type="scientific">bacterium (Candidatus Blackallbacteria) CG17_big_fil_post_rev_8_21_14_2_50_48_46</name>
    <dbReference type="NCBI Taxonomy" id="2014261"/>
    <lineage>
        <taxon>Bacteria</taxon>
        <taxon>Candidatus Blackallbacteria</taxon>
    </lineage>
</organism>
<name>A0A2M7G8D6_9BACT</name>
<feature type="domain" description="Peptidase C39" evidence="1">
    <location>
        <begin position="82"/>
        <end position="213"/>
    </location>
</feature>
<proteinExistence type="predicted"/>
<dbReference type="GO" id="GO:0006508">
    <property type="term" value="P:proteolysis"/>
    <property type="evidence" value="ECO:0007669"/>
    <property type="project" value="InterPro"/>
</dbReference>
<comment type="caution">
    <text evidence="2">The sequence shown here is derived from an EMBL/GenBank/DDBJ whole genome shotgun (WGS) entry which is preliminary data.</text>
</comment>
<dbReference type="GO" id="GO:0005524">
    <property type="term" value="F:ATP binding"/>
    <property type="evidence" value="ECO:0007669"/>
    <property type="project" value="InterPro"/>
</dbReference>
<dbReference type="EMBL" id="PFFQ01000013">
    <property type="protein sequence ID" value="PIW18278.1"/>
    <property type="molecule type" value="Genomic_DNA"/>
</dbReference>
<dbReference type="AlphaFoldDB" id="A0A2M7G8D6"/>
<evidence type="ECO:0000313" key="2">
    <source>
        <dbReference type="EMBL" id="PIW18278.1"/>
    </source>
</evidence>
<dbReference type="InterPro" id="IPR039564">
    <property type="entry name" value="Peptidase_C39-like"/>
</dbReference>
<evidence type="ECO:0000259" key="1">
    <source>
        <dbReference type="PROSITE" id="PS50990"/>
    </source>
</evidence>
<evidence type="ECO:0000313" key="3">
    <source>
        <dbReference type="Proteomes" id="UP000231019"/>
    </source>
</evidence>
<dbReference type="Proteomes" id="UP000231019">
    <property type="component" value="Unassembled WGS sequence"/>
</dbReference>
<dbReference type="GO" id="GO:0008233">
    <property type="term" value="F:peptidase activity"/>
    <property type="evidence" value="ECO:0007669"/>
    <property type="project" value="InterPro"/>
</dbReference>
<protein>
    <recommendedName>
        <fullName evidence="1">Peptidase C39 domain-containing protein</fullName>
    </recommendedName>
</protein>
<dbReference type="PROSITE" id="PS51257">
    <property type="entry name" value="PROKAR_LIPOPROTEIN"/>
    <property type="match status" value="1"/>
</dbReference>
<dbReference type="Gene3D" id="3.90.70.10">
    <property type="entry name" value="Cysteine proteinases"/>
    <property type="match status" value="1"/>
</dbReference>
<dbReference type="GO" id="GO:0016020">
    <property type="term" value="C:membrane"/>
    <property type="evidence" value="ECO:0007669"/>
    <property type="project" value="InterPro"/>
</dbReference>
<dbReference type="SUPFAM" id="SSF54001">
    <property type="entry name" value="Cysteine proteinases"/>
    <property type="match status" value="1"/>
</dbReference>
<accession>A0A2M7G8D6</accession>
<sequence>MYTKIQKLLILSFTTQWLLSCSPPVVPVQQTQVTRSGNLSTSSNRLSRFNLQQSAVNFKNGKKLLVSANGNIYLSPVPFVTQGNDNTCAQAVMTMLLQYWGQEIDYQTVVNENNPLNLGTTYDKIQEYLAQKGLQAEAFREGSLEVLLNEIQKGSPVMVLLNFGALDREHYVLVVGYNAKRNTLILHESRSGPYVELEANQFMDYWNNLPVVTLPIFGGSNYFRLMFKVSGPVSTSN</sequence>
<dbReference type="InterPro" id="IPR005074">
    <property type="entry name" value="Peptidase_C39"/>
</dbReference>
<gene>
    <name evidence="2" type="ORF">COW36_05785</name>
</gene>
<dbReference type="InterPro" id="IPR038765">
    <property type="entry name" value="Papain-like_cys_pep_sf"/>
</dbReference>